<evidence type="ECO:0000256" key="2">
    <source>
        <dbReference type="ARBA" id="ARBA00022777"/>
    </source>
</evidence>
<keyword evidence="2" id="KW-0418">Kinase</keyword>
<dbReference type="InterPro" id="IPR050406">
    <property type="entry name" value="FGGY_Carb_Kinase"/>
</dbReference>
<dbReference type="SUPFAM" id="SSF53067">
    <property type="entry name" value="Actin-like ATPase domain"/>
    <property type="match status" value="1"/>
</dbReference>
<accession>A0A382UXH5</accession>
<feature type="domain" description="Carbohydrate kinase FGGY N-terminal" evidence="3">
    <location>
        <begin position="5"/>
        <end position="211"/>
    </location>
</feature>
<keyword evidence="1" id="KW-0808">Transferase</keyword>
<evidence type="ECO:0000259" key="3">
    <source>
        <dbReference type="Pfam" id="PF00370"/>
    </source>
</evidence>
<dbReference type="GO" id="GO:0016301">
    <property type="term" value="F:kinase activity"/>
    <property type="evidence" value="ECO:0007669"/>
    <property type="project" value="UniProtKB-KW"/>
</dbReference>
<gene>
    <name evidence="4" type="ORF">METZ01_LOCUS391820</name>
</gene>
<proteinExistence type="predicted"/>
<reference evidence="4" key="1">
    <citation type="submission" date="2018-05" db="EMBL/GenBank/DDBJ databases">
        <authorList>
            <person name="Lanie J.A."/>
            <person name="Ng W.-L."/>
            <person name="Kazmierczak K.M."/>
            <person name="Andrzejewski T.M."/>
            <person name="Davidsen T.M."/>
            <person name="Wayne K.J."/>
            <person name="Tettelin H."/>
            <person name="Glass J.I."/>
            <person name="Rusch D."/>
            <person name="Podicherti R."/>
            <person name="Tsui H.-C.T."/>
            <person name="Winkler M.E."/>
        </authorList>
    </citation>
    <scope>NUCLEOTIDE SEQUENCE</scope>
</reference>
<organism evidence="4">
    <name type="scientific">marine metagenome</name>
    <dbReference type="NCBI Taxonomy" id="408172"/>
    <lineage>
        <taxon>unclassified sequences</taxon>
        <taxon>metagenomes</taxon>
        <taxon>ecological metagenomes</taxon>
    </lineage>
</organism>
<sequence length="212" mass="24010">MSEKYYLGIDIGTYETKGVLVNIRGEVISQSAKKHEMIVPQSGWAEHRPIEDWWGDFTFISNDLIKKSGCDPKLIQAVSASTIGPCMLPVDKEGQPLMNAVLYGVDTRAYKEIEYLNKTIGKEKIFKFNGNALTTQQVGPKILWLKNNRPEIFSKTYKIVNGTAFINSKLTGNYTTDHFSAAFVSPLYDIQKQKWSNELLNDLIDLEQLPKL</sequence>
<dbReference type="Pfam" id="PF00370">
    <property type="entry name" value="FGGY_N"/>
    <property type="match status" value="1"/>
</dbReference>
<protein>
    <recommendedName>
        <fullName evidence="3">Carbohydrate kinase FGGY N-terminal domain-containing protein</fullName>
    </recommendedName>
</protein>
<dbReference type="InterPro" id="IPR018484">
    <property type="entry name" value="FGGY_N"/>
</dbReference>
<evidence type="ECO:0000256" key="1">
    <source>
        <dbReference type="ARBA" id="ARBA00022679"/>
    </source>
</evidence>
<evidence type="ECO:0000313" key="4">
    <source>
        <dbReference type="EMBL" id="SVD38966.1"/>
    </source>
</evidence>
<dbReference type="EMBL" id="UINC01147571">
    <property type="protein sequence ID" value="SVD38966.1"/>
    <property type="molecule type" value="Genomic_DNA"/>
</dbReference>
<name>A0A382UXH5_9ZZZZ</name>
<feature type="non-terminal residue" evidence="4">
    <location>
        <position position="212"/>
    </location>
</feature>
<dbReference type="InterPro" id="IPR043129">
    <property type="entry name" value="ATPase_NBD"/>
</dbReference>
<dbReference type="PANTHER" id="PTHR43095:SF5">
    <property type="entry name" value="XYLULOSE KINASE"/>
    <property type="match status" value="1"/>
</dbReference>
<dbReference type="GO" id="GO:0005975">
    <property type="term" value="P:carbohydrate metabolic process"/>
    <property type="evidence" value="ECO:0007669"/>
    <property type="project" value="InterPro"/>
</dbReference>
<dbReference type="Gene3D" id="3.30.420.40">
    <property type="match status" value="1"/>
</dbReference>
<dbReference type="AlphaFoldDB" id="A0A382UXH5"/>
<dbReference type="PANTHER" id="PTHR43095">
    <property type="entry name" value="SUGAR KINASE"/>
    <property type="match status" value="1"/>
</dbReference>